<evidence type="ECO:0008006" key="4">
    <source>
        <dbReference type="Google" id="ProtNLM"/>
    </source>
</evidence>
<evidence type="ECO:0000256" key="1">
    <source>
        <dbReference type="SAM" id="MobiDB-lite"/>
    </source>
</evidence>
<evidence type="ECO:0000313" key="2">
    <source>
        <dbReference type="EMBL" id="PIS30000.1"/>
    </source>
</evidence>
<proteinExistence type="predicted"/>
<accession>A0A2H0Y0M4</accession>
<dbReference type="Proteomes" id="UP000231343">
    <property type="component" value="Unassembled WGS sequence"/>
</dbReference>
<dbReference type="EMBL" id="PEYM01000066">
    <property type="protein sequence ID" value="PIS30000.1"/>
    <property type="molecule type" value="Genomic_DNA"/>
</dbReference>
<name>A0A2H0Y0M4_UNCSA</name>
<feature type="compositionally biased region" description="Polar residues" evidence="1">
    <location>
        <begin position="22"/>
        <end position="41"/>
    </location>
</feature>
<evidence type="ECO:0000313" key="3">
    <source>
        <dbReference type="Proteomes" id="UP000231343"/>
    </source>
</evidence>
<protein>
    <recommendedName>
        <fullName evidence="4">Flagellar hook-length control protein-like C-terminal domain-containing protein</fullName>
    </recommendedName>
</protein>
<dbReference type="AlphaFoldDB" id="A0A2H0Y0M4"/>
<comment type="caution">
    <text evidence="2">The sequence shown here is derived from an EMBL/GenBank/DDBJ whole genome shotgun (WGS) entry which is preliminary data.</text>
</comment>
<feature type="region of interest" description="Disordered" evidence="1">
    <location>
        <begin position="1"/>
        <end position="78"/>
    </location>
</feature>
<organism evidence="2 3">
    <name type="scientific">Candidatus Saganbacteria bacterium CG08_land_8_20_14_0_20_45_16</name>
    <dbReference type="NCBI Taxonomy" id="2014293"/>
    <lineage>
        <taxon>Bacteria</taxon>
        <taxon>Bacillati</taxon>
        <taxon>Saganbacteria</taxon>
    </lineage>
</organism>
<feature type="compositionally biased region" description="Low complexity" evidence="1">
    <location>
        <begin position="57"/>
        <end position="78"/>
    </location>
</feature>
<sequence>MANMSTEGGSVHPGKPVIWPTGKQSSTTATESSNQVQTPGQAKNVPARVSPNKPSEVAPTQTTQPSTPTAVPTKPTPTVARPLTVEDIRSHLLSLEVEPNDFNAKLASLMLRNGLELSRTNFVKMMSMLQGTNKSPALQEAALLLVMKGLDSPQAVKVLGQYFSDNPGLASQFLALQEGLGNLTTALGMGKALLDVNLVGQLNALLSQFDETLKNIFKNSADKGVVRQNILNDVRALKALLAGVQEKTPEAETKEAQALSSSMMEFQGKLDGVVQNLLAQALLSQSGRSEVNYLYQQIPNAMTTPPKDFEIVVKRDGEGKDSAVDPRNTHVVMSLSTENVGKLVVSMYVKDNKVYVVFVFAEKDYGDQGRALIAREFGDLQQKLAKNNYMVTGYQVKVDPAMCQIKPYLIPMLPKLEDILKKIDIEA</sequence>
<gene>
    <name evidence="2" type="ORF">COT42_03910</name>
</gene>
<reference evidence="2 3" key="1">
    <citation type="submission" date="2017-09" db="EMBL/GenBank/DDBJ databases">
        <title>Depth-based differentiation of microbial function through sediment-hosted aquifers and enrichment of novel symbionts in the deep terrestrial subsurface.</title>
        <authorList>
            <person name="Probst A.J."/>
            <person name="Ladd B."/>
            <person name="Jarett J.K."/>
            <person name="Geller-Mcgrath D.E."/>
            <person name="Sieber C.M."/>
            <person name="Emerson J.B."/>
            <person name="Anantharaman K."/>
            <person name="Thomas B.C."/>
            <person name="Malmstrom R."/>
            <person name="Stieglmeier M."/>
            <person name="Klingl A."/>
            <person name="Woyke T."/>
            <person name="Ryan C.M."/>
            <person name="Banfield J.F."/>
        </authorList>
    </citation>
    <scope>NUCLEOTIDE SEQUENCE [LARGE SCALE GENOMIC DNA]</scope>
    <source>
        <strain evidence="2">CG08_land_8_20_14_0_20_45_16</strain>
    </source>
</reference>